<evidence type="ECO:0000256" key="5">
    <source>
        <dbReference type="PROSITE-ProRule" id="PRU00552"/>
    </source>
</evidence>
<protein>
    <submittedName>
        <fullName evidence="10">DEAD box helicase</fullName>
    </submittedName>
</protein>
<dbReference type="PROSITE" id="PS51194">
    <property type="entry name" value="HELICASE_CTER"/>
    <property type="match status" value="1"/>
</dbReference>
<feature type="domain" description="DEAD-box RNA helicase Q" evidence="9">
    <location>
        <begin position="19"/>
        <end position="47"/>
    </location>
</feature>
<dbReference type="Pfam" id="PF00271">
    <property type="entry name" value="Helicase_C"/>
    <property type="match status" value="1"/>
</dbReference>
<dbReference type="InterPro" id="IPR001650">
    <property type="entry name" value="Helicase_C-like"/>
</dbReference>
<comment type="caution">
    <text evidence="10">The sequence shown here is derived from an EMBL/GenBank/DDBJ whole genome shotgun (WGS) entry which is preliminary data.</text>
</comment>
<proteinExistence type="predicted"/>
<dbReference type="InterPro" id="IPR011545">
    <property type="entry name" value="DEAD/DEAH_box_helicase_dom"/>
</dbReference>
<evidence type="ECO:0000259" key="9">
    <source>
        <dbReference type="PROSITE" id="PS51195"/>
    </source>
</evidence>
<feature type="compositionally biased region" description="Gly residues" evidence="6">
    <location>
        <begin position="430"/>
        <end position="439"/>
    </location>
</feature>
<evidence type="ECO:0000256" key="3">
    <source>
        <dbReference type="ARBA" id="ARBA00022806"/>
    </source>
</evidence>
<dbReference type="PROSITE" id="PS51192">
    <property type="entry name" value="HELICASE_ATP_BIND_1"/>
    <property type="match status" value="1"/>
</dbReference>
<dbReference type="CDD" id="cd00268">
    <property type="entry name" value="DEADc"/>
    <property type="match status" value="1"/>
</dbReference>
<dbReference type="InterPro" id="IPR027417">
    <property type="entry name" value="P-loop_NTPase"/>
</dbReference>
<evidence type="ECO:0000256" key="1">
    <source>
        <dbReference type="ARBA" id="ARBA00022741"/>
    </source>
</evidence>
<dbReference type="PANTHER" id="PTHR47960">
    <property type="entry name" value="DEAD-BOX ATP-DEPENDENT RNA HELICASE 50"/>
    <property type="match status" value="1"/>
</dbReference>
<evidence type="ECO:0000256" key="6">
    <source>
        <dbReference type="SAM" id="MobiDB-lite"/>
    </source>
</evidence>
<dbReference type="Proteomes" id="UP000664859">
    <property type="component" value="Unassembled WGS sequence"/>
</dbReference>
<dbReference type="GO" id="GO:0005524">
    <property type="term" value="F:ATP binding"/>
    <property type="evidence" value="ECO:0007669"/>
    <property type="project" value="UniProtKB-KW"/>
</dbReference>
<keyword evidence="2" id="KW-0378">Hydrolase</keyword>
<evidence type="ECO:0000259" key="8">
    <source>
        <dbReference type="PROSITE" id="PS51194"/>
    </source>
</evidence>
<dbReference type="OrthoDB" id="10256233at2759"/>
<feature type="compositionally biased region" description="Gly residues" evidence="6">
    <location>
        <begin position="459"/>
        <end position="476"/>
    </location>
</feature>
<gene>
    <name evidence="10" type="ORF">JKP88DRAFT_348706</name>
</gene>
<dbReference type="SMART" id="SM00487">
    <property type="entry name" value="DEXDc"/>
    <property type="match status" value="1"/>
</dbReference>
<feature type="short sequence motif" description="Q motif" evidence="5">
    <location>
        <begin position="19"/>
        <end position="47"/>
    </location>
</feature>
<keyword evidence="11" id="KW-1185">Reference proteome</keyword>
<dbReference type="InterPro" id="IPR014014">
    <property type="entry name" value="RNA_helicase_DEAD_Q_motif"/>
</dbReference>
<dbReference type="InterPro" id="IPR044742">
    <property type="entry name" value="DEAD/DEAH_RhlB"/>
</dbReference>
<evidence type="ECO:0000256" key="2">
    <source>
        <dbReference type="ARBA" id="ARBA00022801"/>
    </source>
</evidence>
<reference evidence="10" key="1">
    <citation type="submission" date="2021-02" db="EMBL/GenBank/DDBJ databases">
        <title>First Annotated Genome of the Yellow-green Alga Tribonema minus.</title>
        <authorList>
            <person name="Mahan K.M."/>
        </authorList>
    </citation>
    <scope>NUCLEOTIDE SEQUENCE</scope>
    <source>
        <strain evidence="10">UTEX B ZZ1240</strain>
    </source>
</reference>
<feature type="compositionally biased region" description="Low complexity" evidence="6">
    <location>
        <begin position="440"/>
        <end position="450"/>
    </location>
</feature>
<dbReference type="SMART" id="SM00490">
    <property type="entry name" value="HELICc"/>
    <property type="match status" value="1"/>
</dbReference>
<dbReference type="Pfam" id="PF00270">
    <property type="entry name" value="DEAD"/>
    <property type="match status" value="1"/>
</dbReference>
<name>A0A836CEI1_9STRA</name>
<evidence type="ECO:0000256" key="4">
    <source>
        <dbReference type="ARBA" id="ARBA00022840"/>
    </source>
</evidence>
<evidence type="ECO:0000259" key="7">
    <source>
        <dbReference type="PROSITE" id="PS51192"/>
    </source>
</evidence>
<dbReference type="CDD" id="cd18787">
    <property type="entry name" value="SF2_C_DEAD"/>
    <property type="match status" value="1"/>
</dbReference>
<organism evidence="10 11">
    <name type="scientific">Tribonema minus</name>
    <dbReference type="NCBI Taxonomy" id="303371"/>
    <lineage>
        <taxon>Eukaryota</taxon>
        <taxon>Sar</taxon>
        <taxon>Stramenopiles</taxon>
        <taxon>Ochrophyta</taxon>
        <taxon>PX clade</taxon>
        <taxon>Xanthophyceae</taxon>
        <taxon>Tribonematales</taxon>
        <taxon>Tribonemataceae</taxon>
        <taxon>Tribonema</taxon>
    </lineage>
</organism>
<dbReference type="InterPro" id="IPR014001">
    <property type="entry name" value="Helicase_ATP-bd"/>
</dbReference>
<dbReference type="AlphaFoldDB" id="A0A836CEI1"/>
<dbReference type="EMBL" id="JAFCMP010000224">
    <property type="protein sequence ID" value="KAG5182709.1"/>
    <property type="molecule type" value="Genomic_DNA"/>
</dbReference>
<dbReference type="GO" id="GO:0003724">
    <property type="term" value="F:RNA helicase activity"/>
    <property type="evidence" value="ECO:0007669"/>
    <property type="project" value="InterPro"/>
</dbReference>
<dbReference type="GO" id="GO:0016787">
    <property type="term" value="F:hydrolase activity"/>
    <property type="evidence" value="ECO:0007669"/>
    <property type="project" value="UniProtKB-KW"/>
</dbReference>
<evidence type="ECO:0000313" key="10">
    <source>
        <dbReference type="EMBL" id="KAG5182709.1"/>
    </source>
</evidence>
<sequence>MSISDQPFASPASAPEATGEWSSLGLLPEVQGAVDNMGFATPSSIQRIAIPQITSGGNMVVAAATGSGKTLAYLLPVINALKSQEQLSDATVRKPGRPRALVLVPTRELAAQVLGVTKQVAHTAKVSSCGIFGGEDYGKQKRELAACQDVVVGSPGRLLKHRDQGTLFLSQVTHVVIDEVDTMLTQGFGPDITALVKPLMRRQGEDAVQFVLVSATVTAALRRLLEAGEFPKVRMVETRDVHRALPNMKHAMVDCKGRDKLSVLLEVLAQHGGSGSSAAAQAAARTLIFCNTVASARAVDHALRDAGVAAAAYHGEVPSAQRAAALAAFRAGSPPRLVATDVAARGLDLPEVGHVIMFDFPLNPVDYLHRSGRTARMGARGRVTSLLAKRDRVLAAAIEAAVLAGRPLDALTARRTDYLPGGKLAAKSGSRGGGGGGSGSSARRTGSSDASARRPRSAAGGGGRGAAAGGGGGPRGKGVPRRRRRGGGGPGDDSTGVESSLMLVAF</sequence>
<evidence type="ECO:0000313" key="11">
    <source>
        <dbReference type="Proteomes" id="UP000664859"/>
    </source>
</evidence>
<feature type="domain" description="Helicase ATP-binding" evidence="7">
    <location>
        <begin position="50"/>
        <end position="235"/>
    </location>
</feature>
<dbReference type="SUPFAM" id="SSF52540">
    <property type="entry name" value="P-loop containing nucleoside triphosphate hydrolases"/>
    <property type="match status" value="1"/>
</dbReference>
<keyword evidence="1" id="KW-0547">Nucleotide-binding</keyword>
<accession>A0A836CEI1</accession>
<feature type="domain" description="Helicase C-terminal" evidence="8">
    <location>
        <begin position="260"/>
        <end position="419"/>
    </location>
</feature>
<keyword evidence="4" id="KW-0067">ATP-binding</keyword>
<dbReference type="GO" id="GO:0003676">
    <property type="term" value="F:nucleic acid binding"/>
    <property type="evidence" value="ECO:0007669"/>
    <property type="project" value="InterPro"/>
</dbReference>
<keyword evidence="3 10" id="KW-0347">Helicase</keyword>
<feature type="region of interest" description="Disordered" evidence="6">
    <location>
        <begin position="420"/>
        <end position="506"/>
    </location>
</feature>
<dbReference type="Gene3D" id="3.40.50.300">
    <property type="entry name" value="P-loop containing nucleotide triphosphate hydrolases"/>
    <property type="match status" value="2"/>
</dbReference>
<dbReference type="PROSITE" id="PS51195">
    <property type="entry name" value="Q_MOTIF"/>
    <property type="match status" value="1"/>
</dbReference>